<comment type="caution">
    <text evidence="1">The sequence shown here is derived from an EMBL/GenBank/DDBJ whole genome shotgun (WGS) entry which is preliminary data.</text>
</comment>
<sequence>MNVLSVLFEEIKQGLSEIVGIQHCGAFPKRRDDIRLPAILIDLVELEPADDPGTDELALISHWEARILVSDQMSESDLWALVQAAMLWLFNHSWPETNIGRARLKQAGPDHFSPEYQGHRIWLIEWTQSVRVGENVWDGSTVVPSIISIAGLDAERNELEV</sequence>
<name>A0A9X2EK44_9GAMM</name>
<reference evidence="1" key="1">
    <citation type="journal article" date="2022" name="Arch. Microbiol.">
        <title>Microbulbifer okhotskensis sp. nov., isolated from a deep bottom sediment of the Okhotsk Sea.</title>
        <authorList>
            <person name="Romanenko L."/>
            <person name="Kurilenko V."/>
            <person name="Otstavnykh N."/>
            <person name="Velansky P."/>
            <person name="Isaeva M."/>
            <person name="Mikhailov V."/>
        </authorList>
    </citation>
    <scope>NUCLEOTIDE SEQUENCE</scope>
    <source>
        <strain evidence="1">OS29</strain>
    </source>
</reference>
<accession>A0A9X2EK44</accession>
<proteinExistence type="predicted"/>
<dbReference type="AlphaFoldDB" id="A0A9X2EK44"/>
<evidence type="ECO:0008006" key="3">
    <source>
        <dbReference type="Google" id="ProtNLM"/>
    </source>
</evidence>
<dbReference type="EMBL" id="JALBWM010000005">
    <property type="protein sequence ID" value="MCO1333129.1"/>
    <property type="molecule type" value="Genomic_DNA"/>
</dbReference>
<dbReference type="Proteomes" id="UP001139028">
    <property type="component" value="Unassembled WGS sequence"/>
</dbReference>
<evidence type="ECO:0000313" key="1">
    <source>
        <dbReference type="EMBL" id="MCO1333129.1"/>
    </source>
</evidence>
<keyword evidence="2" id="KW-1185">Reference proteome</keyword>
<evidence type="ECO:0000313" key="2">
    <source>
        <dbReference type="Proteomes" id="UP001139028"/>
    </source>
</evidence>
<organism evidence="1 2">
    <name type="scientific">Microbulbifer okhotskensis</name>
    <dbReference type="NCBI Taxonomy" id="2926617"/>
    <lineage>
        <taxon>Bacteria</taxon>
        <taxon>Pseudomonadati</taxon>
        <taxon>Pseudomonadota</taxon>
        <taxon>Gammaproteobacteria</taxon>
        <taxon>Cellvibrionales</taxon>
        <taxon>Microbulbiferaceae</taxon>
        <taxon>Microbulbifer</taxon>
    </lineage>
</organism>
<protein>
    <recommendedName>
        <fullName evidence="3">Phage tail protein</fullName>
    </recommendedName>
</protein>
<gene>
    <name evidence="1" type="ORF">MO867_02130</name>
</gene>
<dbReference type="RefSeq" id="WP_252464298.1">
    <property type="nucleotide sequence ID" value="NZ_JALBWM010000005.1"/>
</dbReference>